<dbReference type="InParanoid" id="A0A5C3PZ41"/>
<dbReference type="Proteomes" id="UP000308197">
    <property type="component" value="Unassembled WGS sequence"/>
</dbReference>
<evidence type="ECO:0000313" key="1">
    <source>
        <dbReference type="EMBL" id="TFK93118.1"/>
    </source>
</evidence>
<evidence type="ECO:0000313" key="2">
    <source>
        <dbReference type="Proteomes" id="UP000308197"/>
    </source>
</evidence>
<accession>A0A5C3PZ41</accession>
<name>A0A5C3PZ41_9APHY</name>
<proteinExistence type="predicted"/>
<gene>
    <name evidence="1" type="ORF">K466DRAFT_161721</name>
</gene>
<dbReference type="EMBL" id="ML210987">
    <property type="protein sequence ID" value="TFK93118.1"/>
    <property type="molecule type" value="Genomic_DNA"/>
</dbReference>
<reference evidence="1 2" key="1">
    <citation type="journal article" date="2019" name="Nat. Ecol. Evol.">
        <title>Megaphylogeny resolves global patterns of mushroom evolution.</title>
        <authorList>
            <person name="Varga T."/>
            <person name="Krizsan K."/>
            <person name="Foldi C."/>
            <person name="Dima B."/>
            <person name="Sanchez-Garcia M."/>
            <person name="Sanchez-Ramirez S."/>
            <person name="Szollosi G.J."/>
            <person name="Szarkandi J.G."/>
            <person name="Papp V."/>
            <person name="Albert L."/>
            <person name="Andreopoulos W."/>
            <person name="Angelini C."/>
            <person name="Antonin V."/>
            <person name="Barry K.W."/>
            <person name="Bougher N.L."/>
            <person name="Buchanan P."/>
            <person name="Buyck B."/>
            <person name="Bense V."/>
            <person name="Catcheside P."/>
            <person name="Chovatia M."/>
            <person name="Cooper J."/>
            <person name="Damon W."/>
            <person name="Desjardin D."/>
            <person name="Finy P."/>
            <person name="Geml J."/>
            <person name="Haridas S."/>
            <person name="Hughes K."/>
            <person name="Justo A."/>
            <person name="Karasinski D."/>
            <person name="Kautmanova I."/>
            <person name="Kiss B."/>
            <person name="Kocsube S."/>
            <person name="Kotiranta H."/>
            <person name="LaButti K.M."/>
            <person name="Lechner B.E."/>
            <person name="Liimatainen K."/>
            <person name="Lipzen A."/>
            <person name="Lukacs Z."/>
            <person name="Mihaltcheva S."/>
            <person name="Morgado L.N."/>
            <person name="Niskanen T."/>
            <person name="Noordeloos M.E."/>
            <person name="Ohm R.A."/>
            <person name="Ortiz-Santana B."/>
            <person name="Ovrebo C."/>
            <person name="Racz N."/>
            <person name="Riley R."/>
            <person name="Savchenko A."/>
            <person name="Shiryaev A."/>
            <person name="Soop K."/>
            <person name="Spirin V."/>
            <person name="Szebenyi C."/>
            <person name="Tomsovsky M."/>
            <person name="Tulloss R.E."/>
            <person name="Uehling J."/>
            <person name="Grigoriev I.V."/>
            <person name="Vagvolgyi C."/>
            <person name="Papp T."/>
            <person name="Martin F.M."/>
            <person name="Miettinen O."/>
            <person name="Hibbett D.S."/>
            <person name="Nagy L.G."/>
        </authorList>
    </citation>
    <scope>NUCLEOTIDE SEQUENCE [LARGE SCALE GENOMIC DNA]</scope>
    <source>
        <strain evidence="1 2">HHB13444</strain>
    </source>
</reference>
<keyword evidence="2" id="KW-1185">Reference proteome</keyword>
<dbReference type="AlphaFoldDB" id="A0A5C3PZ41"/>
<organism evidence="1 2">
    <name type="scientific">Polyporus arcularius HHB13444</name>
    <dbReference type="NCBI Taxonomy" id="1314778"/>
    <lineage>
        <taxon>Eukaryota</taxon>
        <taxon>Fungi</taxon>
        <taxon>Dikarya</taxon>
        <taxon>Basidiomycota</taxon>
        <taxon>Agaricomycotina</taxon>
        <taxon>Agaricomycetes</taxon>
        <taxon>Polyporales</taxon>
        <taxon>Polyporaceae</taxon>
        <taxon>Polyporus</taxon>
    </lineage>
</organism>
<protein>
    <submittedName>
        <fullName evidence="1">Uncharacterized protein</fullName>
    </submittedName>
</protein>
<sequence>MAFVPRVVLLVTGRPAPVCGREEGDIHRFQGSVLGEGATWTSGDVLASNGSSLSRSRLWAQMLVQERDGIHWTCASRARRLPQWKASCRQPRAMTSTQQPRGRAWAAARREANRIGRIRVCCRTRCSTHSEREGTRAAKPRPATWDACSSPPAVFVARRPPIAIAARGAVESFATQRTSVSECSPTCPCLRRVRRLLPLPPGCMGWWDAFRGLWRPCTRHETCMGRTGFRQAWCPRSVAGHGDDEAASQARRLCSGASSEGLFGRRCSVAQVLSRCLEIRAPIPSTVAHIVDHAFRGMFPWRASGGHVAG</sequence>